<dbReference type="InterPro" id="IPR015943">
    <property type="entry name" value="WD40/YVTN_repeat-like_dom_sf"/>
</dbReference>
<name>A0ABD1F878_HYPHA</name>
<dbReference type="InterPro" id="IPR001680">
    <property type="entry name" value="WD40_rpt"/>
</dbReference>
<accession>A0ABD1F878</accession>
<dbReference type="EMBL" id="JBDJPC010000002">
    <property type="protein sequence ID" value="KAL1513791.1"/>
    <property type="molecule type" value="Genomic_DNA"/>
</dbReference>
<protein>
    <submittedName>
        <fullName evidence="1">Uncharacterized protein</fullName>
    </submittedName>
</protein>
<dbReference type="InterPro" id="IPR052818">
    <property type="entry name" value="NEDD1_Spindle_Assembly"/>
</dbReference>
<dbReference type="AlphaFoldDB" id="A0ABD1F878"/>
<dbReference type="SUPFAM" id="SSF50978">
    <property type="entry name" value="WD40 repeat-like"/>
    <property type="match status" value="1"/>
</dbReference>
<dbReference type="InterPro" id="IPR036322">
    <property type="entry name" value="WD40_repeat_dom_sf"/>
</dbReference>
<sequence>MFASAGKTLQIYSLERNGLKSICKYSPKLEKEIKQISWCHDYSYIALLQENEPPQILSVKDPNTHLVLVHTISSVLNVSALKFKSNTKRILALGTKNGELLLYDTKNRCIATTITQLPWEVVALDFYTSNDVAAISNQSLFILNLESANKVELENPDVCTTLKCLNKLQRHLICVGCNNGIVVLWDAENQTKLHQYHFHNRSITGITASLKDKLLVTSGMDNKLCIIDIKTSKESVFKKILHQPITAVEISGCELFMVAGLQDGSIYVYQMSDHLKPQIFSRMHLTSINQVSFINELPMELMENKCNLGDLRETGIQQEMELCEITYNKVTDLDSVESVLNVENDDSIRDLNKSRLQSSTEDNLEISEDKVKLDLIKLINKNYIDFESQLGEHCGRLQVLISSELDSLYSVAARWECFNSMELEDIVRYICGVASTPSETEILTKKSEHDHLAE</sequence>
<dbReference type="PANTHER" id="PTHR44414:SF1">
    <property type="entry name" value="PROTEIN NEDD1"/>
    <property type="match status" value="1"/>
</dbReference>
<reference evidence="1 2" key="1">
    <citation type="submission" date="2024-05" db="EMBL/GenBank/DDBJ databases">
        <title>Genetic variation in Jamaican populations of the coffee berry borer (Hypothenemus hampei).</title>
        <authorList>
            <person name="Errbii M."/>
            <person name="Myrie A."/>
        </authorList>
    </citation>
    <scope>NUCLEOTIDE SEQUENCE [LARGE SCALE GENOMIC DNA]</scope>
    <source>
        <strain evidence="1">JA-Hopewell-2020-01-JO</strain>
        <tissue evidence="1">Whole body</tissue>
    </source>
</reference>
<dbReference type="PANTHER" id="PTHR44414">
    <property type="entry name" value="PROTEIN NEDD1"/>
    <property type="match status" value="1"/>
</dbReference>
<dbReference type="Gene3D" id="2.130.10.10">
    <property type="entry name" value="YVTN repeat-like/Quinoprotein amine dehydrogenase"/>
    <property type="match status" value="2"/>
</dbReference>
<organism evidence="1 2">
    <name type="scientific">Hypothenemus hampei</name>
    <name type="common">Coffee berry borer</name>
    <dbReference type="NCBI Taxonomy" id="57062"/>
    <lineage>
        <taxon>Eukaryota</taxon>
        <taxon>Metazoa</taxon>
        <taxon>Ecdysozoa</taxon>
        <taxon>Arthropoda</taxon>
        <taxon>Hexapoda</taxon>
        <taxon>Insecta</taxon>
        <taxon>Pterygota</taxon>
        <taxon>Neoptera</taxon>
        <taxon>Endopterygota</taxon>
        <taxon>Coleoptera</taxon>
        <taxon>Polyphaga</taxon>
        <taxon>Cucujiformia</taxon>
        <taxon>Curculionidae</taxon>
        <taxon>Scolytinae</taxon>
        <taxon>Hypothenemus</taxon>
    </lineage>
</organism>
<dbReference type="SMART" id="SM00320">
    <property type="entry name" value="WD40"/>
    <property type="match status" value="4"/>
</dbReference>
<evidence type="ECO:0000313" key="1">
    <source>
        <dbReference type="EMBL" id="KAL1513791.1"/>
    </source>
</evidence>
<keyword evidence="2" id="KW-1185">Reference proteome</keyword>
<gene>
    <name evidence="1" type="ORF">ABEB36_003152</name>
</gene>
<proteinExistence type="predicted"/>
<dbReference type="Pfam" id="PF00400">
    <property type="entry name" value="WD40"/>
    <property type="match status" value="1"/>
</dbReference>
<dbReference type="Proteomes" id="UP001566132">
    <property type="component" value="Unassembled WGS sequence"/>
</dbReference>
<evidence type="ECO:0000313" key="2">
    <source>
        <dbReference type="Proteomes" id="UP001566132"/>
    </source>
</evidence>
<comment type="caution">
    <text evidence="1">The sequence shown here is derived from an EMBL/GenBank/DDBJ whole genome shotgun (WGS) entry which is preliminary data.</text>
</comment>